<organism evidence="1 2">
    <name type="scientific">Marine Group I thaumarchaeote</name>
    <dbReference type="NCBI Taxonomy" id="2511932"/>
    <lineage>
        <taxon>Archaea</taxon>
        <taxon>Nitrososphaerota</taxon>
        <taxon>Marine Group I</taxon>
    </lineage>
</organism>
<comment type="caution">
    <text evidence="1">The sequence shown here is derived from an EMBL/GenBank/DDBJ whole genome shotgun (WGS) entry which is preliminary data.</text>
</comment>
<proteinExistence type="predicted"/>
<name>A0A7K4MQV8_9ARCH</name>
<gene>
    <name evidence="1" type="ORF">HX837_07270</name>
</gene>
<sequence>MVLFSWLVQQRYFKELTDQDIREKMFAEQMKLIEEELVPFGYIEDGNDPDEFQIPGDTNVWKPAGDKNQYEYF</sequence>
<dbReference type="Proteomes" id="UP000523105">
    <property type="component" value="Unassembled WGS sequence"/>
</dbReference>
<evidence type="ECO:0000313" key="2">
    <source>
        <dbReference type="Proteomes" id="UP000523105"/>
    </source>
</evidence>
<evidence type="ECO:0000313" key="1">
    <source>
        <dbReference type="EMBL" id="NWJ43980.1"/>
    </source>
</evidence>
<protein>
    <submittedName>
        <fullName evidence="1">Uncharacterized protein</fullName>
    </submittedName>
</protein>
<dbReference type="EMBL" id="JACASV010000083">
    <property type="protein sequence ID" value="NWJ43980.1"/>
    <property type="molecule type" value="Genomic_DNA"/>
</dbReference>
<reference evidence="1 2" key="1">
    <citation type="journal article" date="2019" name="Environ. Microbiol.">
        <title>Genomics insights into ecotype formation of ammonia-oxidizing archaea in the deep ocean.</title>
        <authorList>
            <person name="Wang Y."/>
            <person name="Huang J.M."/>
            <person name="Cui G.J."/>
            <person name="Nunoura T."/>
            <person name="Takaki Y."/>
            <person name="Li W.L."/>
            <person name="Li J."/>
            <person name="Gao Z.M."/>
            <person name="Takai K."/>
            <person name="Zhang A.Q."/>
            <person name="Stepanauskas R."/>
        </authorList>
    </citation>
    <scope>NUCLEOTIDE SEQUENCE [LARGE SCALE GENOMIC DNA]</scope>
    <source>
        <strain evidence="1 2">L15b</strain>
    </source>
</reference>
<accession>A0A7K4MQV8</accession>
<dbReference type="AlphaFoldDB" id="A0A7K4MQV8"/>